<protein>
    <submittedName>
        <fullName evidence="2">DUF1090 family protein</fullName>
    </submittedName>
</protein>
<dbReference type="GeneID" id="84209819"/>
<proteinExistence type="predicted"/>
<dbReference type="RefSeq" id="WP_154650754.1">
    <property type="nucleotide sequence ID" value="NZ_BBLI01000079.1"/>
</dbReference>
<sequence>MMFTRILLTLSVALISVNSFAYDAHSCKIKREKLVQQLHYAKQYNNTQRIKGLERALARLDQKCAVYVAK</sequence>
<organism evidence="2 3">
    <name type="scientific">Acinetobacter gerneri</name>
    <dbReference type="NCBI Taxonomy" id="202952"/>
    <lineage>
        <taxon>Bacteria</taxon>
        <taxon>Pseudomonadati</taxon>
        <taxon>Pseudomonadota</taxon>
        <taxon>Gammaproteobacteria</taxon>
        <taxon>Moraxellales</taxon>
        <taxon>Moraxellaceae</taxon>
        <taxon>Acinetobacter</taxon>
    </lineage>
</organism>
<evidence type="ECO:0000313" key="3">
    <source>
        <dbReference type="Proteomes" id="UP001243195"/>
    </source>
</evidence>
<dbReference type="Pfam" id="PF06476">
    <property type="entry name" value="DUF1090"/>
    <property type="match status" value="1"/>
</dbReference>
<feature type="chain" id="PRO_5043734552" evidence="1">
    <location>
        <begin position="22"/>
        <end position="70"/>
    </location>
</feature>
<name>A0AAW8JGD8_9GAMM</name>
<evidence type="ECO:0000313" key="2">
    <source>
        <dbReference type="EMBL" id="MDQ9071288.1"/>
    </source>
</evidence>
<dbReference type="AlphaFoldDB" id="A0AAW8JGD8"/>
<comment type="caution">
    <text evidence="2">The sequence shown here is derived from an EMBL/GenBank/DDBJ whole genome shotgun (WGS) entry which is preliminary data.</text>
</comment>
<feature type="signal peptide" evidence="1">
    <location>
        <begin position="1"/>
        <end position="21"/>
    </location>
</feature>
<reference evidence="2" key="1">
    <citation type="submission" date="2023-08" db="EMBL/GenBank/DDBJ databases">
        <title>Emergence of clinically-relevant ST2 carbapenem-resistant Acinetobacter baumannii strains in hospital sewages in Zhejiang, East of China.</title>
        <authorList>
            <person name="Kaichao C."/>
            <person name="Zhang R."/>
        </authorList>
    </citation>
    <scope>NUCLEOTIDE SEQUENCE</scope>
    <source>
        <strain evidence="2">M-SY-60</strain>
    </source>
</reference>
<keyword evidence="1" id="KW-0732">Signal</keyword>
<dbReference type="InterPro" id="IPR009468">
    <property type="entry name" value="DUF1090"/>
</dbReference>
<evidence type="ECO:0000256" key="1">
    <source>
        <dbReference type="SAM" id="SignalP"/>
    </source>
</evidence>
<dbReference type="Proteomes" id="UP001243195">
    <property type="component" value="Unassembled WGS sequence"/>
</dbReference>
<dbReference type="EMBL" id="JAVIDA010000007">
    <property type="protein sequence ID" value="MDQ9071288.1"/>
    <property type="molecule type" value="Genomic_DNA"/>
</dbReference>
<gene>
    <name evidence="2" type="ORF">RFH51_07455</name>
</gene>
<accession>A0AAW8JGD8</accession>